<reference evidence="12" key="1">
    <citation type="submission" date="2020-10" db="EMBL/GenBank/DDBJ databases">
        <authorList>
            <person name="Gilroy R."/>
        </authorList>
    </citation>
    <scope>NUCLEOTIDE SEQUENCE</scope>
    <source>
        <strain evidence="12">2889</strain>
    </source>
</reference>
<proteinExistence type="inferred from homology"/>
<reference evidence="12" key="2">
    <citation type="journal article" date="2021" name="PeerJ">
        <title>Extensive microbial diversity within the chicken gut microbiome revealed by metagenomics and culture.</title>
        <authorList>
            <person name="Gilroy R."/>
            <person name="Ravi A."/>
            <person name="Getino M."/>
            <person name="Pursley I."/>
            <person name="Horton D.L."/>
            <person name="Alikhan N.F."/>
            <person name="Baker D."/>
            <person name="Gharbi K."/>
            <person name="Hall N."/>
            <person name="Watson M."/>
            <person name="Adriaenssens E.M."/>
            <person name="Foster-Nyarko E."/>
            <person name="Jarju S."/>
            <person name="Secka A."/>
            <person name="Antonio M."/>
            <person name="Oren A."/>
            <person name="Chaudhuri R.R."/>
            <person name="La Ragione R."/>
            <person name="Hildebrand F."/>
            <person name="Pallen M.J."/>
        </authorList>
    </citation>
    <scope>NUCLEOTIDE SEQUENCE</scope>
    <source>
        <strain evidence="12">2889</strain>
    </source>
</reference>
<feature type="transmembrane region" description="Helical" evidence="10">
    <location>
        <begin position="62"/>
        <end position="82"/>
    </location>
</feature>
<dbReference type="AlphaFoldDB" id="A0A9D9DSX2"/>
<dbReference type="EC" id="2.7.7.85" evidence="10"/>
<feature type="domain" description="DAC" evidence="11">
    <location>
        <begin position="83"/>
        <end position="253"/>
    </location>
</feature>
<dbReference type="GO" id="GO:0005524">
    <property type="term" value="F:ATP binding"/>
    <property type="evidence" value="ECO:0007669"/>
    <property type="project" value="UniProtKB-UniRule"/>
</dbReference>
<evidence type="ECO:0000259" key="11">
    <source>
        <dbReference type="PROSITE" id="PS51794"/>
    </source>
</evidence>
<comment type="caution">
    <text evidence="10">Lacks conserved residue(s) required for the propagation of feature annotation.</text>
</comment>
<evidence type="ECO:0000256" key="6">
    <source>
        <dbReference type="ARBA" id="ARBA00022741"/>
    </source>
</evidence>
<accession>A0A9D9DSX2</accession>
<dbReference type="InterPro" id="IPR036888">
    <property type="entry name" value="DNA_integrity_DisA_N_sf"/>
</dbReference>
<feature type="transmembrane region" description="Helical" evidence="10">
    <location>
        <begin position="37"/>
        <end position="56"/>
    </location>
</feature>
<evidence type="ECO:0000256" key="4">
    <source>
        <dbReference type="ARBA" id="ARBA00022692"/>
    </source>
</evidence>
<keyword evidence="5 10" id="KW-0548">Nucleotidyltransferase</keyword>
<dbReference type="PANTHER" id="PTHR34185:SF1">
    <property type="entry name" value="DIADENYLATE CYCLASE"/>
    <property type="match status" value="1"/>
</dbReference>
<comment type="catalytic activity">
    <reaction evidence="1 10">
        <text>2 ATP = 3',3'-c-di-AMP + 2 diphosphate</text>
        <dbReference type="Rhea" id="RHEA:35655"/>
        <dbReference type="ChEBI" id="CHEBI:30616"/>
        <dbReference type="ChEBI" id="CHEBI:33019"/>
        <dbReference type="ChEBI" id="CHEBI:71500"/>
        <dbReference type="EC" id="2.7.7.85"/>
    </reaction>
</comment>
<comment type="similarity">
    <text evidence="10">Belongs to the adenylate cyclase family. DacA/CdaA subfamily.</text>
</comment>
<dbReference type="InterPro" id="IPR034701">
    <property type="entry name" value="CdaA"/>
</dbReference>
<dbReference type="Pfam" id="PF19293">
    <property type="entry name" value="CdaA_N"/>
    <property type="match status" value="1"/>
</dbReference>
<keyword evidence="2 10" id="KW-1003">Cell membrane</keyword>
<evidence type="ECO:0000256" key="7">
    <source>
        <dbReference type="ARBA" id="ARBA00022840"/>
    </source>
</evidence>
<dbReference type="GO" id="GO:0006171">
    <property type="term" value="P:cAMP biosynthetic process"/>
    <property type="evidence" value="ECO:0007669"/>
    <property type="project" value="InterPro"/>
</dbReference>
<evidence type="ECO:0000313" key="12">
    <source>
        <dbReference type="EMBL" id="MBO8433562.1"/>
    </source>
</evidence>
<keyword evidence="4 10" id="KW-0812">Transmembrane</keyword>
<dbReference type="PROSITE" id="PS51794">
    <property type="entry name" value="DAC"/>
    <property type="match status" value="1"/>
</dbReference>
<evidence type="ECO:0000256" key="10">
    <source>
        <dbReference type="HAMAP-Rule" id="MF_01499"/>
    </source>
</evidence>
<evidence type="ECO:0000256" key="3">
    <source>
        <dbReference type="ARBA" id="ARBA00022679"/>
    </source>
</evidence>
<evidence type="ECO:0000256" key="2">
    <source>
        <dbReference type="ARBA" id="ARBA00022475"/>
    </source>
</evidence>
<dbReference type="EMBL" id="JADIMZ010000149">
    <property type="protein sequence ID" value="MBO8433562.1"/>
    <property type="molecule type" value="Genomic_DNA"/>
</dbReference>
<dbReference type="InterPro" id="IPR014046">
    <property type="entry name" value="C-di-AMP_synthase"/>
</dbReference>
<keyword evidence="6 10" id="KW-0547">Nucleotide-binding</keyword>
<comment type="function">
    <text evidence="10">Catalyzes the condensation of 2 ATP molecules into cyclic di-AMP (c-di-AMP), a second messenger used to regulate differing processes in different bacteria.</text>
</comment>
<dbReference type="GO" id="GO:0004016">
    <property type="term" value="F:adenylate cyclase activity"/>
    <property type="evidence" value="ECO:0007669"/>
    <property type="project" value="UniProtKB-UniRule"/>
</dbReference>
<evidence type="ECO:0000256" key="9">
    <source>
        <dbReference type="ARBA" id="ARBA00023136"/>
    </source>
</evidence>
<comment type="caution">
    <text evidence="12">The sequence shown here is derived from an EMBL/GenBank/DDBJ whole genome shotgun (WGS) entry which is preliminary data.</text>
</comment>
<keyword evidence="7 10" id="KW-0067">ATP-binding</keyword>
<dbReference type="Gene3D" id="3.40.1700.10">
    <property type="entry name" value="DNA integrity scanning protein, DisA, N-terminal domain"/>
    <property type="match status" value="1"/>
</dbReference>
<dbReference type="InterPro" id="IPR003390">
    <property type="entry name" value="DNA_integrity_scan_DisA_N"/>
</dbReference>
<dbReference type="PIRSF" id="PIRSF004793">
    <property type="entry name" value="UCP004793"/>
    <property type="match status" value="1"/>
</dbReference>
<dbReference type="InterPro" id="IPR050338">
    <property type="entry name" value="DisA"/>
</dbReference>
<protein>
    <recommendedName>
        <fullName evidence="10">Diadenylate cyclase</fullName>
        <shortName evidence="10">DAC</shortName>
        <ecNumber evidence="10">2.7.7.85</ecNumber>
    </recommendedName>
    <alternativeName>
        <fullName evidence="10">Cyclic-di-AMP synthase</fullName>
        <shortName evidence="10">c-di-AMP synthase</shortName>
    </alternativeName>
</protein>
<comment type="subunit">
    <text evidence="10">Probably a homodimer.</text>
</comment>
<dbReference type="SUPFAM" id="SSF143597">
    <property type="entry name" value="YojJ-like"/>
    <property type="match status" value="1"/>
</dbReference>
<organism evidence="12 13">
    <name type="scientific">Candidatus Pullibacteroides excrementavium</name>
    <dbReference type="NCBI Taxonomy" id="2840905"/>
    <lineage>
        <taxon>Bacteria</taxon>
        <taxon>Pseudomonadati</taxon>
        <taxon>Bacteroidota</taxon>
        <taxon>Bacteroidia</taxon>
        <taxon>Bacteroidales</taxon>
        <taxon>Candidatus Pullibacteroides</taxon>
    </lineage>
</organism>
<keyword evidence="3 10" id="KW-0808">Transferase</keyword>
<evidence type="ECO:0000256" key="5">
    <source>
        <dbReference type="ARBA" id="ARBA00022695"/>
    </source>
</evidence>
<evidence type="ECO:0000256" key="8">
    <source>
        <dbReference type="ARBA" id="ARBA00022989"/>
    </source>
</evidence>
<keyword evidence="9 10" id="KW-0472">Membrane</keyword>
<sequence length="270" mass="30239">MDAFRTWLENFSFFQALDIAIVAFLIYQIYKLVKGTSALNIVVAIIGIFIIWKIAAQLSMPITAEILDRVVSMGLLAIVVVFQPEIRRFLFMLTTPTAIIDRRKRFGWMSRFRVKGIQRKELNITQVVQACVHMSQEKTGALIVLTQLNRLPGTVATGERLDAIVSSALIENIFFKNSPLHDGALIIEKNKIIAARCILPVTSNKNVSANLGLRHRSAIGVTEQSDALAIVCSEETGSISYCLFGNVTYNVTPTQLRAKIEEFFQEKEMN</sequence>
<gene>
    <name evidence="10" type="primary">dacA</name>
    <name evidence="12" type="ORF">IAB08_09785</name>
</gene>
<dbReference type="Pfam" id="PF02457">
    <property type="entry name" value="DAC"/>
    <property type="match status" value="1"/>
</dbReference>
<dbReference type="Proteomes" id="UP000823612">
    <property type="component" value="Unassembled WGS sequence"/>
</dbReference>
<keyword evidence="8 10" id="KW-1133">Transmembrane helix</keyword>
<dbReference type="InterPro" id="IPR045585">
    <property type="entry name" value="CdaA_N"/>
</dbReference>
<dbReference type="GO" id="GO:0106408">
    <property type="term" value="F:diadenylate cyclase activity"/>
    <property type="evidence" value="ECO:0007669"/>
    <property type="project" value="UniProtKB-EC"/>
</dbReference>
<dbReference type="NCBIfam" id="TIGR00159">
    <property type="entry name" value="diadenylate cyclase CdaA"/>
    <property type="match status" value="1"/>
</dbReference>
<name>A0A9D9DSX2_9BACT</name>
<dbReference type="PANTHER" id="PTHR34185">
    <property type="entry name" value="DIADENYLATE CYCLASE"/>
    <property type="match status" value="1"/>
</dbReference>
<evidence type="ECO:0000256" key="1">
    <source>
        <dbReference type="ARBA" id="ARBA00000877"/>
    </source>
</evidence>
<evidence type="ECO:0000313" key="13">
    <source>
        <dbReference type="Proteomes" id="UP000823612"/>
    </source>
</evidence>
<dbReference type="HAMAP" id="MF_01499">
    <property type="entry name" value="DacA"/>
    <property type="match status" value="1"/>
</dbReference>
<feature type="transmembrane region" description="Helical" evidence="10">
    <location>
        <begin position="12"/>
        <end position="30"/>
    </location>
</feature>